<dbReference type="AlphaFoldDB" id="E1RF37"/>
<accession>E1RF37</accession>
<dbReference type="KEGG" id="mpi:Mpet_2537"/>
<keyword evidence="9" id="KW-1185">Reference proteome</keyword>
<name>E1RF37_METP4</name>
<evidence type="ECO:0000256" key="2">
    <source>
        <dbReference type="ARBA" id="ARBA00022485"/>
    </source>
</evidence>
<protein>
    <submittedName>
        <fullName evidence="8">Radical SAM domain protein</fullName>
    </submittedName>
</protein>
<dbReference type="SUPFAM" id="SSF102114">
    <property type="entry name" value="Radical SAM enzymes"/>
    <property type="match status" value="1"/>
</dbReference>
<evidence type="ECO:0000256" key="4">
    <source>
        <dbReference type="ARBA" id="ARBA00022723"/>
    </source>
</evidence>
<dbReference type="HOGENOM" id="CLU_009273_3_1_2"/>
<dbReference type="EMBL" id="CP002117">
    <property type="protein sequence ID" value="ADN37281.1"/>
    <property type="molecule type" value="Genomic_DNA"/>
</dbReference>
<organism evidence="8 9">
    <name type="scientific">Methanolacinia petrolearia (strain DSM 11571 / OCM 486 / SEBR 4847)</name>
    <name type="common">Methanoplanus petrolearius</name>
    <dbReference type="NCBI Taxonomy" id="679926"/>
    <lineage>
        <taxon>Archaea</taxon>
        <taxon>Methanobacteriati</taxon>
        <taxon>Methanobacteriota</taxon>
        <taxon>Stenosarchaea group</taxon>
        <taxon>Methanomicrobia</taxon>
        <taxon>Methanomicrobiales</taxon>
        <taxon>Methanomicrobiaceae</taxon>
        <taxon>Methanolacinia</taxon>
    </lineage>
</organism>
<dbReference type="SFLD" id="SFLDG01067">
    <property type="entry name" value="SPASM/twitch_domain_containing"/>
    <property type="match status" value="1"/>
</dbReference>
<dbReference type="UniPathway" id="UPA00782"/>
<dbReference type="eggNOG" id="arCOG00945">
    <property type="taxonomic scope" value="Archaea"/>
</dbReference>
<dbReference type="GO" id="GO:0016491">
    <property type="term" value="F:oxidoreductase activity"/>
    <property type="evidence" value="ECO:0007669"/>
    <property type="project" value="InterPro"/>
</dbReference>
<keyword evidence="3" id="KW-0949">S-adenosyl-L-methionine</keyword>
<gene>
    <name evidence="8" type="ordered locus">Mpet_2537</name>
</gene>
<dbReference type="SFLD" id="SFLDS00029">
    <property type="entry name" value="Radical_SAM"/>
    <property type="match status" value="1"/>
</dbReference>
<dbReference type="Gene3D" id="3.20.20.70">
    <property type="entry name" value="Aldolase class I"/>
    <property type="match status" value="1"/>
</dbReference>
<dbReference type="PROSITE" id="PS51918">
    <property type="entry name" value="RADICAL_SAM"/>
    <property type="match status" value="1"/>
</dbReference>
<evidence type="ECO:0000256" key="3">
    <source>
        <dbReference type="ARBA" id="ARBA00022691"/>
    </source>
</evidence>
<dbReference type="GO" id="GO:0051539">
    <property type="term" value="F:4 iron, 4 sulfur cluster binding"/>
    <property type="evidence" value="ECO:0007669"/>
    <property type="project" value="UniProtKB-KW"/>
</dbReference>
<comment type="cofactor">
    <cofactor evidence="1">
        <name>[4Fe-4S] cluster</name>
        <dbReference type="ChEBI" id="CHEBI:49883"/>
    </cofactor>
</comment>
<evidence type="ECO:0000256" key="5">
    <source>
        <dbReference type="ARBA" id="ARBA00023004"/>
    </source>
</evidence>
<dbReference type="SFLD" id="SFLDG01386">
    <property type="entry name" value="main_SPASM_domain-containing"/>
    <property type="match status" value="1"/>
</dbReference>
<dbReference type="InterPro" id="IPR023867">
    <property type="entry name" value="Sulphatase_maturase_rSAM"/>
</dbReference>
<dbReference type="Proteomes" id="UP000006565">
    <property type="component" value="Chromosome"/>
</dbReference>
<dbReference type="NCBIfam" id="TIGR04085">
    <property type="entry name" value="rSAM_more_4Fe4S"/>
    <property type="match status" value="1"/>
</dbReference>
<dbReference type="STRING" id="679926.Mpet_2537"/>
<keyword evidence="4" id="KW-0479">Metal-binding</keyword>
<dbReference type="InterPro" id="IPR058240">
    <property type="entry name" value="rSAM_sf"/>
</dbReference>
<evidence type="ECO:0000256" key="1">
    <source>
        <dbReference type="ARBA" id="ARBA00001966"/>
    </source>
</evidence>
<sequence length="456" mass="51764">MKSSVYNLVVPGENGNSLLFNTLTKSFLVVDKELRTGLEENSFGGMDPGMISGLHELGIIVDDEADESKVYALKHNLHKYSTDTSSFLIFPTHSCNLRCPYCYETVMDIPKSKSMDRETIARTKAFIKGMTLQNRSSRVVLGFYGGEPLLRSDICLDIMEDIFNWAGERGISYFCVLTTNGTLLSPSVSKRMHPFLSSVHFTLDGPAEKHNAKRFYMDNSGTYYDVLDAVSRAKDKKIIITVRINLDDDASEEDVSEILADLEERGFKDRPGFFIYFAHVTAPNTCFNEYHDDSRETEITDMIEKTTRYWGLANSLGWGGSLTNRSGEEHGYISGSPVPCEYIRNGCYVVDPLADIYLCPAYCGMKEYSAGAIDENGMPEWNSSYFRTIENNPVSSVRCKKCNILPVCNGGCPFEFLRGDEEAMENYCRYMKKKIEKKIVSHFRYHYPEKYREVFS</sequence>
<proteinExistence type="predicted"/>
<dbReference type="CDD" id="cd01335">
    <property type="entry name" value="Radical_SAM"/>
    <property type="match status" value="1"/>
</dbReference>
<dbReference type="PANTHER" id="PTHR43787:SF3">
    <property type="entry name" value="ARYLSULFATASE REGULATORY PROTEIN"/>
    <property type="match status" value="1"/>
</dbReference>
<dbReference type="Pfam" id="PF04055">
    <property type="entry name" value="Radical_SAM"/>
    <property type="match status" value="1"/>
</dbReference>
<keyword evidence="6" id="KW-0411">Iron-sulfur</keyword>
<dbReference type="PANTHER" id="PTHR43787">
    <property type="entry name" value="FEMO COFACTOR BIOSYNTHESIS PROTEIN NIFB-RELATED"/>
    <property type="match status" value="1"/>
</dbReference>
<dbReference type="GO" id="GO:0046872">
    <property type="term" value="F:metal ion binding"/>
    <property type="evidence" value="ECO:0007669"/>
    <property type="project" value="UniProtKB-KW"/>
</dbReference>
<evidence type="ECO:0000259" key="7">
    <source>
        <dbReference type="PROSITE" id="PS51918"/>
    </source>
</evidence>
<keyword evidence="2" id="KW-0004">4Fe-4S</keyword>
<evidence type="ECO:0000313" key="9">
    <source>
        <dbReference type="Proteomes" id="UP000006565"/>
    </source>
</evidence>
<dbReference type="InterPro" id="IPR007197">
    <property type="entry name" value="rSAM"/>
</dbReference>
<keyword evidence="5" id="KW-0408">Iron</keyword>
<feature type="domain" description="Radical SAM core" evidence="7">
    <location>
        <begin position="81"/>
        <end position="321"/>
    </location>
</feature>
<evidence type="ECO:0000313" key="8">
    <source>
        <dbReference type="EMBL" id="ADN37281.1"/>
    </source>
</evidence>
<evidence type="ECO:0000256" key="6">
    <source>
        <dbReference type="ARBA" id="ARBA00023014"/>
    </source>
</evidence>
<reference evidence="8 9" key="1">
    <citation type="journal article" date="2010" name="Stand. Genomic Sci.">
        <title>Complete genome sequence of Methanoplanus petrolearius type strain (SEBR 4847).</title>
        <authorList>
            <person name="Brambilla E."/>
            <person name="Djao O.D."/>
            <person name="Daligault H."/>
            <person name="Lapidus A."/>
            <person name="Lucas S."/>
            <person name="Hammon N."/>
            <person name="Nolan M."/>
            <person name="Tice H."/>
            <person name="Cheng J.F."/>
            <person name="Han C."/>
            <person name="Tapia R."/>
            <person name="Goodwin L."/>
            <person name="Pitluck S."/>
            <person name="Liolios K."/>
            <person name="Ivanova N."/>
            <person name="Mavromatis K."/>
            <person name="Mikhailova N."/>
            <person name="Pati A."/>
            <person name="Chen A."/>
            <person name="Palaniappan K."/>
            <person name="Land M."/>
            <person name="Hauser L."/>
            <person name="Chang Y.J."/>
            <person name="Jeffries C.D."/>
            <person name="Rohde M."/>
            <person name="Spring S."/>
            <person name="Sikorski J."/>
            <person name="Goker M."/>
            <person name="Woyke T."/>
            <person name="Bristow J."/>
            <person name="Eisen J.A."/>
            <person name="Markowitz V."/>
            <person name="Hugenholtz P."/>
            <person name="Kyrpides N.C."/>
            <person name="Klenk H.P."/>
        </authorList>
    </citation>
    <scope>NUCLEOTIDE SEQUENCE [LARGE SCALE GENOMIC DNA]</scope>
    <source>
        <strain evidence="9">DSM 11571 / OCM 486 / SEBR 4847</strain>
    </source>
</reference>
<dbReference type="InterPro" id="IPR023885">
    <property type="entry name" value="4Fe4S-binding_SPASM_dom"/>
</dbReference>
<dbReference type="InterPro" id="IPR013785">
    <property type="entry name" value="Aldolase_TIM"/>
</dbReference>
<dbReference type="SFLD" id="SFLDG01384">
    <property type="entry name" value="thioether_bond_formation_requi"/>
    <property type="match status" value="1"/>
</dbReference>